<dbReference type="PANTHER" id="PTHR47256">
    <property type="entry name" value="ZN(II)2CYS6 TRANSCRIPTION FACTOR (EUROFUNG)-RELATED"/>
    <property type="match status" value="1"/>
</dbReference>
<dbReference type="InterPro" id="IPR053187">
    <property type="entry name" value="Notoamide_regulator"/>
</dbReference>
<evidence type="ECO:0000313" key="2">
    <source>
        <dbReference type="Proteomes" id="UP001147747"/>
    </source>
</evidence>
<keyword evidence="2" id="KW-1185">Reference proteome</keyword>
<protein>
    <recommendedName>
        <fullName evidence="3">Zn(2)-C6 fungal-type domain-containing protein</fullName>
    </recommendedName>
</protein>
<proteinExistence type="predicted"/>
<dbReference type="OrthoDB" id="4356994at2759"/>
<gene>
    <name evidence="1" type="ORF">N7509_000066</name>
</gene>
<sequence>MAQKPSTHEISHSLGLNTSHCDSSKLLPQLAPGPLPIFSAQSSMATRRPKKNPTACLACKAAKRKASGLSPDTSCECSGLPSPCKACLNAGSEDECQFHPSRDLRRKVAVKRTIQELSDYKDLFDSLLSTIRLANTDQLSEVTAIIRNNVPMKGHSSCRGKSRDKLSRFKNLIYQ</sequence>
<organism evidence="1 2">
    <name type="scientific">Penicillium cosmopolitanum</name>
    <dbReference type="NCBI Taxonomy" id="1131564"/>
    <lineage>
        <taxon>Eukaryota</taxon>
        <taxon>Fungi</taxon>
        <taxon>Dikarya</taxon>
        <taxon>Ascomycota</taxon>
        <taxon>Pezizomycotina</taxon>
        <taxon>Eurotiomycetes</taxon>
        <taxon>Eurotiomycetidae</taxon>
        <taxon>Eurotiales</taxon>
        <taxon>Aspergillaceae</taxon>
        <taxon>Penicillium</taxon>
    </lineage>
</organism>
<evidence type="ECO:0000313" key="1">
    <source>
        <dbReference type="EMBL" id="KAJ5414968.1"/>
    </source>
</evidence>
<evidence type="ECO:0008006" key="3">
    <source>
        <dbReference type="Google" id="ProtNLM"/>
    </source>
</evidence>
<dbReference type="GeneID" id="81363693"/>
<reference evidence="1" key="1">
    <citation type="submission" date="2022-12" db="EMBL/GenBank/DDBJ databases">
        <authorList>
            <person name="Petersen C."/>
        </authorList>
    </citation>
    <scope>NUCLEOTIDE SEQUENCE</scope>
    <source>
        <strain evidence="1">IBT 29677</strain>
    </source>
</reference>
<reference evidence="1" key="2">
    <citation type="journal article" date="2023" name="IMA Fungus">
        <title>Comparative genomic study of the Penicillium genus elucidates a diverse pangenome and 15 lateral gene transfer events.</title>
        <authorList>
            <person name="Petersen C."/>
            <person name="Sorensen T."/>
            <person name="Nielsen M.R."/>
            <person name="Sondergaard T.E."/>
            <person name="Sorensen J.L."/>
            <person name="Fitzpatrick D.A."/>
            <person name="Frisvad J.C."/>
            <person name="Nielsen K.L."/>
        </authorList>
    </citation>
    <scope>NUCLEOTIDE SEQUENCE</scope>
    <source>
        <strain evidence="1">IBT 29677</strain>
    </source>
</reference>
<comment type="caution">
    <text evidence="1">The sequence shown here is derived from an EMBL/GenBank/DDBJ whole genome shotgun (WGS) entry which is preliminary data.</text>
</comment>
<dbReference type="EMBL" id="JAPZBU010000001">
    <property type="protein sequence ID" value="KAJ5414968.1"/>
    <property type="molecule type" value="Genomic_DNA"/>
</dbReference>
<dbReference type="RefSeq" id="XP_056494814.1">
    <property type="nucleotide sequence ID" value="XM_056624713.1"/>
</dbReference>
<dbReference type="Proteomes" id="UP001147747">
    <property type="component" value="Unassembled WGS sequence"/>
</dbReference>
<dbReference type="PANTHER" id="PTHR47256:SF10">
    <property type="entry name" value="ZN(II)2CYS6 TRANSCRIPTION FACTOR (EUROFUNG)"/>
    <property type="match status" value="1"/>
</dbReference>
<accession>A0A9W9WCR5</accession>
<dbReference type="AlphaFoldDB" id="A0A9W9WCR5"/>
<name>A0A9W9WCR5_9EURO</name>